<protein>
    <submittedName>
        <fullName evidence="5">DNA-binding NarL/FixJ family response regulator</fullName>
    </submittedName>
</protein>
<dbReference type="CDD" id="cd06170">
    <property type="entry name" value="LuxR_C_like"/>
    <property type="match status" value="1"/>
</dbReference>
<feature type="domain" description="HTH luxR-type" evidence="3">
    <location>
        <begin position="146"/>
        <end position="211"/>
    </location>
</feature>
<proteinExistence type="predicted"/>
<dbReference type="Proteomes" id="UP000295705">
    <property type="component" value="Unassembled WGS sequence"/>
</dbReference>
<dbReference type="InterPro" id="IPR001789">
    <property type="entry name" value="Sig_transdc_resp-reg_receiver"/>
</dbReference>
<organism evidence="5 6">
    <name type="scientific">Actinomycetospora succinea</name>
    <dbReference type="NCBI Taxonomy" id="663603"/>
    <lineage>
        <taxon>Bacteria</taxon>
        <taxon>Bacillati</taxon>
        <taxon>Actinomycetota</taxon>
        <taxon>Actinomycetes</taxon>
        <taxon>Pseudonocardiales</taxon>
        <taxon>Pseudonocardiaceae</taxon>
        <taxon>Actinomycetospora</taxon>
    </lineage>
</organism>
<dbReference type="PROSITE" id="PS50043">
    <property type="entry name" value="HTH_LUXR_2"/>
    <property type="match status" value="1"/>
</dbReference>
<evidence type="ECO:0000256" key="1">
    <source>
        <dbReference type="ARBA" id="ARBA00023125"/>
    </source>
</evidence>
<dbReference type="GO" id="GO:0003677">
    <property type="term" value="F:DNA binding"/>
    <property type="evidence" value="ECO:0007669"/>
    <property type="project" value="UniProtKB-KW"/>
</dbReference>
<dbReference type="InterPro" id="IPR016032">
    <property type="entry name" value="Sig_transdc_resp-reg_C-effctor"/>
</dbReference>
<dbReference type="InterPro" id="IPR011006">
    <property type="entry name" value="CheY-like_superfamily"/>
</dbReference>
<dbReference type="RefSeq" id="WP_133829403.1">
    <property type="nucleotide sequence ID" value="NZ_BAABHR010000021.1"/>
</dbReference>
<keyword evidence="6" id="KW-1185">Reference proteome</keyword>
<feature type="modified residue" description="4-aspartylphosphate" evidence="2">
    <location>
        <position position="53"/>
    </location>
</feature>
<dbReference type="SUPFAM" id="SSF46894">
    <property type="entry name" value="C-terminal effector domain of the bipartite response regulators"/>
    <property type="match status" value="1"/>
</dbReference>
<evidence type="ECO:0000313" key="5">
    <source>
        <dbReference type="EMBL" id="TDQ48925.1"/>
    </source>
</evidence>
<accession>A0A4R6UU77</accession>
<dbReference type="PANTHER" id="PTHR43214:SF42">
    <property type="entry name" value="TRANSCRIPTIONAL REGULATORY PROTEIN DESR"/>
    <property type="match status" value="1"/>
</dbReference>
<feature type="domain" description="Response regulatory" evidence="4">
    <location>
        <begin position="4"/>
        <end position="118"/>
    </location>
</feature>
<dbReference type="PROSITE" id="PS50110">
    <property type="entry name" value="RESPONSE_REGULATORY"/>
    <property type="match status" value="1"/>
</dbReference>
<keyword evidence="1 5" id="KW-0238">DNA-binding</keyword>
<dbReference type="SUPFAM" id="SSF52172">
    <property type="entry name" value="CheY-like"/>
    <property type="match status" value="1"/>
</dbReference>
<gene>
    <name evidence="5" type="ORF">EV188_11195</name>
</gene>
<dbReference type="AlphaFoldDB" id="A0A4R6UU77"/>
<dbReference type="GO" id="GO:0000160">
    <property type="term" value="P:phosphorelay signal transduction system"/>
    <property type="evidence" value="ECO:0007669"/>
    <property type="project" value="InterPro"/>
</dbReference>
<evidence type="ECO:0000259" key="4">
    <source>
        <dbReference type="PROSITE" id="PS50110"/>
    </source>
</evidence>
<dbReference type="InterPro" id="IPR000792">
    <property type="entry name" value="Tscrpt_reg_LuxR_C"/>
</dbReference>
<sequence>MRPVQVLVVADQLLRDLLVARWSRESWLAVVVGRADEAWEDLAARRADVVVLDLALRPPRWERAVETLREQGSGARVVVLAEPGDEESAHDAARAGAAGWLLYGSSVDELTDAVRLVHAGHGVYPSRLLAAVLDGLRHDIAEARRPTGRLSALTEREVEVLRALVDGLSARDVADHLDVAVNTVRTHTHRIFRKLGVHGRLEAVRIARAEGLAPLADVSSVSAAVPSRPVRLVREREDPDL</sequence>
<dbReference type="Pfam" id="PF00196">
    <property type="entry name" value="GerE"/>
    <property type="match status" value="1"/>
</dbReference>
<evidence type="ECO:0000256" key="2">
    <source>
        <dbReference type="PROSITE-ProRule" id="PRU00169"/>
    </source>
</evidence>
<dbReference type="EMBL" id="SNYO01000011">
    <property type="protein sequence ID" value="TDQ48925.1"/>
    <property type="molecule type" value="Genomic_DNA"/>
</dbReference>
<keyword evidence="2" id="KW-0597">Phosphoprotein</keyword>
<dbReference type="PRINTS" id="PR00038">
    <property type="entry name" value="HTHLUXR"/>
</dbReference>
<dbReference type="Gene3D" id="3.40.50.2300">
    <property type="match status" value="1"/>
</dbReference>
<dbReference type="SMART" id="SM00421">
    <property type="entry name" value="HTH_LUXR"/>
    <property type="match status" value="1"/>
</dbReference>
<name>A0A4R6UU77_9PSEU</name>
<reference evidence="5 6" key="1">
    <citation type="submission" date="2019-03" db="EMBL/GenBank/DDBJ databases">
        <title>Genomic Encyclopedia of Type Strains, Phase IV (KMG-IV): sequencing the most valuable type-strain genomes for metagenomic binning, comparative biology and taxonomic classification.</title>
        <authorList>
            <person name="Goeker M."/>
        </authorList>
    </citation>
    <scope>NUCLEOTIDE SEQUENCE [LARGE SCALE GENOMIC DNA]</scope>
    <source>
        <strain evidence="5 6">DSM 45775</strain>
    </source>
</reference>
<dbReference type="PROSITE" id="PS00622">
    <property type="entry name" value="HTH_LUXR_1"/>
    <property type="match status" value="1"/>
</dbReference>
<comment type="caution">
    <text evidence="5">The sequence shown here is derived from an EMBL/GenBank/DDBJ whole genome shotgun (WGS) entry which is preliminary data.</text>
</comment>
<evidence type="ECO:0000259" key="3">
    <source>
        <dbReference type="PROSITE" id="PS50043"/>
    </source>
</evidence>
<dbReference type="PANTHER" id="PTHR43214">
    <property type="entry name" value="TWO-COMPONENT RESPONSE REGULATOR"/>
    <property type="match status" value="1"/>
</dbReference>
<evidence type="ECO:0000313" key="6">
    <source>
        <dbReference type="Proteomes" id="UP000295705"/>
    </source>
</evidence>
<dbReference type="GO" id="GO:0006355">
    <property type="term" value="P:regulation of DNA-templated transcription"/>
    <property type="evidence" value="ECO:0007669"/>
    <property type="project" value="InterPro"/>
</dbReference>
<dbReference type="OrthoDB" id="5189221at2"/>
<dbReference type="InterPro" id="IPR039420">
    <property type="entry name" value="WalR-like"/>
</dbReference>